<evidence type="ECO:0000259" key="14">
    <source>
        <dbReference type="Pfam" id="PF04209"/>
    </source>
</evidence>
<evidence type="ECO:0000256" key="7">
    <source>
        <dbReference type="ARBA" id="ARBA00022964"/>
    </source>
</evidence>
<dbReference type="InterPro" id="IPR011051">
    <property type="entry name" value="RmlC_Cupin_sf"/>
</dbReference>
<comment type="pathway">
    <text evidence="2">Amino-acid degradation; L-phenylalanine degradation; acetoacetate and fumarate from L-phenylalanine: step 4/6.</text>
</comment>
<dbReference type="PANTHER" id="PTHR11056:SF0">
    <property type="entry name" value="HOMOGENTISATE 1,2-DIOXYGENASE"/>
    <property type="match status" value="1"/>
</dbReference>
<evidence type="ECO:0000256" key="1">
    <source>
        <dbReference type="ARBA" id="ARBA00001962"/>
    </source>
</evidence>
<keyword evidence="9 12" id="KW-0408">Iron</keyword>
<feature type="binding site" evidence="12">
    <location>
        <position position="466"/>
    </location>
    <ligand>
        <name>homogentisate</name>
        <dbReference type="ChEBI" id="CHEBI:16169"/>
    </ligand>
</feature>
<dbReference type="InterPro" id="IPR046452">
    <property type="entry name" value="HgmA_N"/>
</dbReference>
<proteinExistence type="inferred from homology"/>
<feature type="domain" description="Homogentisate 1,2-dioxygenase C-terminal" evidence="14">
    <location>
        <begin position="394"/>
        <end position="553"/>
    </location>
</feature>
<gene>
    <name evidence="16" type="ORF">ACHAWU_009351</name>
</gene>
<keyword evidence="5 12" id="KW-0479">Metal-binding</keyword>
<accession>A0ABD3N7C0</accession>
<evidence type="ECO:0000256" key="6">
    <source>
        <dbReference type="ARBA" id="ARBA00022878"/>
    </source>
</evidence>
<dbReference type="EMBL" id="JALLBG020000018">
    <property type="protein sequence ID" value="KAL3771928.1"/>
    <property type="molecule type" value="Genomic_DNA"/>
</dbReference>
<evidence type="ECO:0000256" key="13">
    <source>
        <dbReference type="SAM" id="MobiDB-lite"/>
    </source>
</evidence>
<evidence type="ECO:0000256" key="4">
    <source>
        <dbReference type="ARBA" id="ARBA00013127"/>
    </source>
</evidence>
<feature type="region of interest" description="Disordered" evidence="13">
    <location>
        <begin position="1"/>
        <end position="27"/>
    </location>
</feature>
<feature type="active site" description="Proton acceptor" evidence="11">
    <location>
        <position position="406"/>
    </location>
</feature>
<dbReference type="EC" id="1.13.11.5" evidence="4"/>
<keyword evidence="6" id="KW-0828">Tyrosine catabolism</keyword>
<dbReference type="GO" id="GO:0006559">
    <property type="term" value="P:L-phenylalanine catabolic process"/>
    <property type="evidence" value="ECO:0007669"/>
    <property type="project" value="UniProtKB-KW"/>
</dbReference>
<dbReference type="InterPro" id="IPR014710">
    <property type="entry name" value="RmlC-like_jellyroll"/>
</dbReference>
<evidence type="ECO:0000256" key="11">
    <source>
        <dbReference type="PIRSR" id="PIRSR605708-1"/>
    </source>
</evidence>
<evidence type="ECO:0000313" key="16">
    <source>
        <dbReference type="EMBL" id="KAL3771928.1"/>
    </source>
</evidence>
<comment type="caution">
    <text evidence="16">The sequence shown here is derived from an EMBL/GenBank/DDBJ whole genome shotgun (WGS) entry which is preliminary data.</text>
</comment>
<dbReference type="CDD" id="cd07000">
    <property type="entry name" value="cupin_HGO_N"/>
    <property type="match status" value="1"/>
</dbReference>
<evidence type="ECO:0000256" key="5">
    <source>
        <dbReference type="ARBA" id="ARBA00022723"/>
    </source>
</evidence>
<keyword evidence="7" id="KW-0223">Dioxygenase</keyword>
<comment type="similarity">
    <text evidence="3">Belongs to the homogentisate dioxygenase family.</text>
</comment>
<dbReference type="GO" id="GO:0006572">
    <property type="term" value="P:L-tyrosine catabolic process"/>
    <property type="evidence" value="ECO:0007669"/>
    <property type="project" value="UniProtKB-KW"/>
</dbReference>
<evidence type="ECO:0000256" key="2">
    <source>
        <dbReference type="ARBA" id="ARBA00004704"/>
    </source>
</evidence>
<reference evidence="16 17" key="1">
    <citation type="submission" date="2024-10" db="EMBL/GenBank/DDBJ databases">
        <title>Updated reference genomes for cyclostephanoid diatoms.</title>
        <authorList>
            <person name="Roberts W.R."/>
            <person name="Alverson A.J."/>
        </authorList>
    </citation>
    <scope>NUCLEOTIDE SEQUENCE [LARGE SCALE GENOMIC DNA]</scope>
    <source>
        <strain evidence="16 17">AJA232-27</strain>
    </source>
</reference>
<dbReference type="PANTHER" id="PTHR11056">
    <property type="entry name" value="HOMOGENTISATE 1,2-DIOXYGENASE"/>
    <property type="match status" value="1"/>
</dbReference>
<evidence type="ECO:0000256" key="10">
    <source>
        <dbReference type="ARBA" id="ARBA00023232"/>
    </source>
</evidence>
<feature type="domain" description="Homogentisate 1,2-dioxygenase N-terminal" evidence="15">
    <location>
        <begin position="24"/>
        <end position="88"/>
    </location>
</feature>
<dbReference type="AlphaFoldDB" id="A0ABD3N7C0"/>
<dbReference type="Gene3D" id="2.60.120.10">
    <property type="entry name" value="Jelly Rolls"/>
    <property type="match status" value="1"/>
</dbReference>
<dbReference type="GO" id="GO:0046872">
    <property type="term" value="F:metal ion binding"/>
    <property type="evidence" value="ECO:0007669"/>
    <property type="project" value="UniProtKB-KW"/>
</dbReference>
<evidence type="ECO:0000256" key="9">
    <source>
        <dbReference type="ARBA" id="ARBA00023004"/>
    </source>
</evidence>
<dbReference type="Proteomes" id="UP001530293">
    <property type="component" value="Unassembled WGS sequence"/>
</dbReference>
<evidence type="ECO:0000256" key="12">
    <source>
        <dbReference type="PIRSR" id="PIRSR605708-2"/>
    </source>
</evidence>
<feature type="domain" description="Homogentisate 1,2-dioxygenase N-terminal" evidence="15">
    <location>
        <begin position="182"/>
        <end position="393"/>
    </location>
</feature>
<evidence type="ECO:0000256" key="3">
    <source>
        <dbReference type="ARBA" id="ARBA00007757"/>
    </source>
</evidence>
<keyword evidence="17" id="KW-1185">Reference proteome</keyword>
<dbReference type="GO" id="GO:0004411">
    <property type="term" value="F:homogentisate 1,2-dioxygenase activity"/>
    <property type="evidence" value="ECO:0007669"/>
    <property type="project" value="UniProtKB-EC"/>
</dbReference>
<evidence type="ECO:0000256" key="8">
    <source>
        <dbReference type="ARBA" id="ARBA00023002"/>
    </source>
</evidence>
<protein>
    <recommendedName>
        <fullName evidence="4">homogentisate 1,2-dioxygenase</fullName>
        <ecNumber evidence="4">1.13.11.5</ecNumber>
    </recommendedName>
</protein>
<keyword evidence="10" id="KW-0585">Phenylalanine catabolism</keyword>
<sequence length="560" mass="60358">MSTAEAADPATATGSNDNDDYGLQYHHGYGNQFESEAYPNALPHGRNNPRLVPHGLYTEKLSGTAFTAPRNENRQTWLYRIQPSVVGTSHSFHPCGGGGGGARSGGGSGSGAGEGGGSGGANAEEEVVRASLPEIFGQVDWTKDMKLDPNPLRWGATPLVDSSTTTSTAAAAAAAAGGGGHDHNINFIQGIHTLAGSGDPTTKSGLGIYVYACNTNMSAGTTTDNEDHREEDGAQQQNIHMYNSDGDFLIVPQQRTLWIQTELGRMTVMPGEFCIIPRGVVFTVNIMKHSKADEEQVGGSGDSSSSFARGYILEIFRGHFQLPELGPIGSNGLANARDFLHPKAYYESNKTVANRACTIVNKFGQHLFARVNPHSPYNVVAWHGNYLPCKYDLRRFCAINSVTYDHLDPSINTVLTAKGGDEDGTALADFVVFIPRVMATDENTFRPPWFHRNVMTEFMGLIYGEYDAKSGRSGATSTGFVPGGASLHSIMTPHGPDTKSYFDNVEKPCDAPTKFDSGIAFMFESSAMCRVSRYALECSHREMDYGRCWDGLVGTSDVLD</sequence>
<organism evidence="16 17">
    <name type="scientific">Discostella pseudostelligera</name>
    <dbReference type="NCBI Taxonomy" id="259834"/>
    <lineage>
        <taxon>Eukaryota</taxon>
        <taxon>Sar</taxon>
        <taxon>Stramenopiles</taxon>
        <taxon>Ochrophyta</taxon>
        <taxon>Bacillariophyta</taxon>
        <taxon>Coscinodiscophyceae</taxon>
        <taxon>Thalassiosirophycidae</taxon>
        <taxon>Stephanodiscales</taxon>
        <taxon>Stephanodiscaceae</taxon>
        <taxon>Discostella</taxon>
    </lineage>
</organism>
<dbReference type="Pfam" id="PF20510">
    <property type="entry name" value="HgmA_N"/>
    <property type="match status" value="2"/>
</dbReference>
<evidence type="ECO:0000259" key="15">
    <source>
        <dbReference type="Pfam" id="PF20510"/>
    </source>
</evidence>
<feature type="binding site" evidence="12">
    <location>
        <position position="494"/>
    </location>
    <ligand>
        <name>homogentisate</name>
        <dbReference type="ChEBI" id="CHEBI:16169"/>
    </ligand>
</feature>
<feature type="compositionally biased region" description="Gly residues" evidence="13">
    <location>
        <begin position="95"/>
        <end position="120"/>
    </location>
</feature>
<feature type="binding site" evidence="12">
    <location>
        <position position="451"/>
    </location>
    <ligand>
        <name>Fe cation</name>
        <dbReference type="ChEBI" id="CHEBI:24875"/>
    </ligand>
</feature>
<dbReference type="InterPro" id="IPR046451">
    <property type="entry name" value="HgmA_C"/>
</dbReference>
<dbReference type="InterPro" id="IPR005708">
    <property type="entry name" value="Homogentis_dOase"/>
</dbReference>
<comment type="cofactor">
    <cofactor evidence="1 12">
        <name>Fe cation</name>
        <dbReference type="ChEBI" id="CHEBI:24875"/>
    </cofactor>
</comment>
<dbReference type="Pfam" id="PF04209">
    <property type="entry name" value="HgmA_C"/>
    <property type="match status" value="1"/>
</dbReference>
<name>A0ABD3N7C0_9STRA</name>
<keyword evidence="8" id="KW-0560">Oxidoreductase</keyword>
<feature type="binding site" evidence="12">
    <location>
        <position position="457"/>
    </location>
    <ligand>
        <name>Fe cation</name>
        <dbReference type="ChEBI" id="CHEBI:24875"/>
    </ligand>
</feature>
<dbReference type="SUPFAM" id="SSF51182">
    <property type="entry name" value="RmlC-like cupins"/>
    <property type="match status" value="2"/>
</dbReference>
<feature type="binding site" evidence="12">
    <location>
        <position position="494"/>
    </location>
    <ligand>
        <name>Fe cation</name>
        <dbReference type="ChEBI" id="CHEBI:24875"/>
    </ligand>
</feature>
<feature type="region of interest" description="Disordered" evidence="13">
    <location>
        <begin position="90"/>
        <end position="123"/>
    </location>
</feature>
<dbReference type="FunFam" id="2.60.120.10:FF:000034">
    <property type="entry name" value="Homogentisate 1,2-dioxygenase"/>
    <property type="match status" value="1"/>
</dbReference>
<evidence type="ECO:0000313" key="17">
    <source>
        <dbReference type="Proteomes" id="UP001530293"/>
    </source>
</evidence>